<sequence length="351" mass="37349">MAPETDTSTALPTLPAIDDLLGPSASRFFGSGYRGTDPRLRSVAVRHDGTASRLDARGSISVAERWSTKGDVDQLPHLSTTDVLVLAVQAAEILLAATFSPAFLVDVVLRRVVVVAGKEPVEGAHQDFAVSARLDDACRDRDVTVHAFVGTMTVEVTVHRPLAVAGRVDLTVASPDELLGAAARRVHGAGYAGRSVDVREVATVGHDEARAQLVATTLPGTADQDLGIGATARPSLSFVEVFVATLQLAQVLLYELDQVPRADSSTLWMRRTVVESDGAALWLDTPHPIDVALVRPRLVVLRGETWRCAEARAVVGHGTTVHCDVAHRIPSPTTVSNPPTTAPPTEERELS</sequence>
<name>A0ABR8RSW0_9CELL</name>
<feature type="region of interest" description="Disordered" evidence="1">
    <location>
        <begin position="329"/>
        <end position="351"/>
    </location>
</feature>
<gene>
    <name evidence="2" type="ORF">H9652_09950</name>
</gene>
<reference evidence="2 3" key="1">
    <citation type="submission" date="2020-08" db="EMBL/GenBank/DDBJ databases">
        <title>A Genomic Blueprint of the Chicken Gut Microbiome.</title>
        <authorList>
            <person name="Gilroy R."/>
            <person name="Ravi A."/>
            <person name="Getino M."/>
            <person name="Pursley I."/>
            <person name="Horton D.L."/>
            <person name="Alikhan N.-F."/>
            <person name="Baker D."/>
            <person name="Gharbi K."/>
            <person name="Hall N."/>
            <person name="Watson M."/>
            <person name="Adriaenssens E.M."/>
            <person name="Foster-Nyarko E."/>
            <person name="Jarju S."/>
            <person name="Secka A."/>
            <person name="Antonio M."/>
            <person name="Oren A."/>
            <person name="Chaudhuri R."/>
            <person name="La Ragione R.M."/>
            <person name="Hildebrand F."/>
            <person name="Pallen M.J."/>
        </authorList>
    </citation>
    <scope>NUCLEOTIDE SEQUENCE [LARGE SCALE GENOMIC DNA]</scope>
    <source>
        <strain evidence="2 3">Sa4CUA1</strain>
    </source>
</reference>
<comment type="caution">
    <text evidence="2">The sequence shown here is derived from an EMBL/GenBank/DDBJ whole genome shotgun (WGS) entry which is preliminary data.</text>
</comment>
<evidence type="ECO:0000313" key="2">
    <source>
        <dbReference type="EMBL" id="MBD7950727.1"/>
    </source>
</evidence>
<dbReference type="EMBL" id="JACSQQ010000014">
    <property type="protein sequence ID" value="MBD7950727.1"/>
    <property type="molecule type" value="Genomic_DNA"/>
</dbReference>
<protein>
    <recommendedName>
        <fullName evidence="4">Avirulence D protein (AvrD)</fullName>
    </recommendedName>
</protein>
<proteinExistence type="predicted"/>
<evidence type="ECO:0000313" key="3">
    <source>
        <dbReference type="Proteomes" id="UP000641803"/>
    </source>
</evidence>
<evidence type="ECO:0000256" key="1">
    <source>
        <dbReference type="SAM" id="MobiDB-lite"/>
    </source>
</evidence>
<evidence type="ECO:0008006" key="4">
    <source>
        <dbReference type="Google" id="ProtNLM"/>
    </source>
</evidence>
<keyword evidence="3" id="KW-1185">Reference proteome</keyword>
<organism evidence="2 3">
    <name type="scientific">Oerskovia rustica</name>
    <dbReference type="NCBI Taxonomy" id="2762237"/>
    <lineage>
        <taxon>Bacteria</taxon>
        <taxon>Bacillati</taxon>
        <taxon>Actinomycetota</taxon>
        <taxon>Actinomycetes</taxon>
        <taxon>Micrococcales</taxon>
        <taxon>Cellulomonadaceae</taxon>
        <taxon>Oerskovia</taxon>
    </lineage>
</organism>
<dbReference type="Pfam" id="PF05655">
    <property type="entry name" value="AvrD"/>
    <property type="match status" value="1"/>
</dbReference>
<dbReference type="InterPro" id="IPR008799">
    <property type="entry name" value="Pseudomon_AvrD"/>
</dbReference>
<dbReference type="RefSeq" id="WP_191796097.1">
    <property type="nucleotide sequence ID" value="NZ_JACSQQ010000014.1"/>
</dbReference>
<accession>A0ABR8RSW0</accession>
<feature type="compositionally biased region" description="Low complexity" evidence="1">
    <location>
        <begin position="330"/>
        <end position="339"/>
    </location>
</feature>
<dbReference type="Proteomes" id="UP000641803">
    <property type="component" value="Unassembled WGS sequence"/>
</dbReference>